<feature type="transmembrane region" description="Helical" evidence="2">
    <location>
        <begin position="138"/>
        <end position="162"/>
    </location>
</feature>
<evidence type="ECO:0000256" key="1">
    <source>
        <dbReference type="SAM" id="MobiDB-lite"/>
    </source>
</evidence>
<keyword evidence="2" id="KW-0472">Membrane</keyword>
<feature type="compositionally biased region" description="Polar residues" evidence="1">
    <location>
        <begin position="1"/>
        <end position="24"/>
    </location>
</feature>
<sequence length="266" mass="27936">MSESMPMSVTSGRAVSTMPATAESSRGRAPGAPAAVRGTGALTRWEAVRAVMRLELLIAWRRRDTAALLVLCALGVLGVVVPGVRGWLGPFYLSPERLAYYLPVGASMAGPMLWLPSREARMRQLYGALPVTRLDILAARYLLLSVGWVIALLGSSAVALAVGGASNDAVGRHLAYLTCFGMIVAVTPPLLAAHGGTTSLPVLTLWGLAICFIVELPAAIGVQIALSAMPQQVVLAGGLGLITVLSAVGLGTSWRGCRRIYLRQDH</sequence>
<evidence type="ECO:0000256" key="2">
    <source>
        <dbReference type="SAM" id="Phobius"/>
    </source>
</evidence>
<dbReference type="KEGG" id="avc:NCTC10951_01930"/>
<protein>
    <submittedName>
        <fullName evidence="3">Uncharacterized protein</fullName>
    </submittedName>
</protein>
<feature type="transmembrane region" description="Helical" evidence="2">
    <location>
        <begin position="66"/>
        <end position="88"/>
    </location>
</feature>
<evidence type="ECO:0000313" key="3">
    <source>
        <dbReference type="EMBL" id="VEI16924.1"/>
    </source>
</evidence>
<dbReference type="AlphaFoldDB" id="A0A3S4Z2I5"/>
<proteinExistence type="predicted"/>
<dbReference type="Proteomes" id="UP000268658">
    <property type="component" value="Chromosome"/>
</dbReference>
<dbReference type="EMBL" id="LR134477">
    <property type="protein sequence ID" value="VEI16924.1"/>
    <property type="molecule type" value="Genomic_DNA"/>
</dbReference>
<feature type="region of interest" description="Disordered" evidence="1">
    <location>
        <begin position="1"/>
        <end position="35"/>
    </location>
</feature>
<reference evidence="3 4" key="1">
    <citation type="submission" date="2018-12" db="EMBL/GenBank/DDBJ databases">
        <authorList>
            <consortium name="Pathogen Informatics"/>
        </authorList>
    </citation>
    <scope>NUCLEOTIDE SEQUENCE [LARGE SCALE GENOMIC DNA]</scope>
    <source>
        <strain evidence="3 4">NCTC10951</strain>
    </source>
</reference>
<feature type="transmembrane region" description="Helical" evidence="2">
    <location>
        <begin position="174"/>
        <end position="193"/>
    </location>
</feature>
<accession>A0A3S4Z2I5</accession>
<evidence type="ECO:0000313" key="4">
    <source>
        <dbReference type="Proteomes" id="UP000268658"/>
    </source>
</evidence>
<feature type="transmembrane region" description="Helical" evidence="2">
    <location>
        <begin position="205"/>
        <end position="226"/>
    </location>
</feature>
<feature type="transmembrane region" description="Helical" evidence="2">
    <location>
        <begin position="100"/>
        <end position="117"/>
    </location>
</feature>
<keyword evidence="2" id="KW-1133">Transmembrane helix</keyword>
<organism evidence="3 4">
    <name type="scientific">Actinomyces viscosus</name>
    <dbReference type="NCBI Taxonomy" id="1656"/>
    <lineage>
        <taxon>Bacteria</taxon>
        <taxon>Bacillati</taxon>
        <taxon>Actinomycetota</taxon>
        <taxon>Actinomycetes</taxon>
        <taxon>Actinomycetales</taxon>
        <taxon>Actinomycetaceae</taxon>
        <taxon>Actinomyces</taxon>
    </lineage>
</organism>
<dbReference type="RefSeq" id="WP_126414406.1">
    <property type="nucleotide sequence ID" value="NZ_JASPER010000058.1"/>
</dbReference>
<feature type="transmembrane region" description="Helical" evidence="2">
    <location>
        <begin position="232"/>
        <end position="254"/>
    </location>
</feature>
<dbReference type="OrthoDB" id="3259285at2"/>
<keyword evidence="2" id="KW-0812">Transmembrane</keyword>
<name>A0A3S4Z2I5_ACTVI</name>
<gene>
    <name evidence="3" type="ORF">NCTC10951_01930</name>
</gene>